<protein>
    <submittedName>
        <fullName evidence="2">Uncharacterized protein</fullName>
    </submittedName>
</protein>
<comment type="caution">
    <text evidence="2">The sequence shown here is derived from an EMBL/GenBank/DDBJ whole genome shotgun (WGS) entry which is preliminary data.</text>
</comment>
<accession>A0A1X2HKC0</accession>
<keyword evidence="1" id="KW-0812">Transmembrane</keyword>
<evidence type="ECO:0000256" key="1">
    <source>
        <dbReference type="SAM" id="Phobius"/>
    </source>
</evidence>
<name>A0A1X2HKC0_9FUNG</name>
<dbReference type="Proteomes" id="UP000193560">
    <property type="component" value="Unassembled WGS sequence"/>
</dbReference>
<proteinExistence type="predicted"/>
<sequence length="58" mass="6624">MHLLYVRCHEPSCVTSCLCITVPHLLLALGTCIHLLSFLFLGYWLCNNLSMCRVNQTK</sequence>
<keyword evidence="1" id="KW-1133">Transmembrane helix</keyword>
<reference evidence="2 3" key="1">
    <citation type="submission" date="2016-07" db="EMBL/GenBank/DDBJ databases">
        <title>Pervasive Adenine N6-methylation of Active Genes in Fungi.</title>
        <authorList>
            <consortium name="DOE Joint Genome Institute"/>
            <person name="Mondo S.J."/>
            <person name="Dannebaum R.O."/>
            <person name="Kuo R.C."/>
            <person name="Labutti K."/>
            <person name="Haridas S."/>
            <person name="Kuo A."/>
            <person name="Salamov A."/>
            <person name="Ahrendt S.R."/>
            <person name="Lipzen A."/>
            <person name="Sullivan W."/>
            <person name="Andreopoulos W.B."/>
            <person name="Clum A."/>
            <person name="Lindquist E."/>
            <person name="Daum C."/>
            <person name="Ramamoorthy G.K."/>
            <person name="Gryganskyi A."/>
            <person name="Culley D."/>
            <person name="Magnuson J.K."/>
            <person name="James T.Y."/>
            <person name="O'Malley M.A."/>
            <person name="Stajich J.E."/>
            <person name="Spatafora J.W."/>
            <person name="Visel A."/>
            <person name="Grigoriev I.V."/>
        </authorList>
    </citation>
    <scope>NUCLEOTIDE SEQUENCE [LARGE SCALE GENOMIC DNA]</scope>
    <source>
        <strain evidence="2 3">NRRL 1336</strain>
    </source>
</reference>
<keyword evidence="1" id="KW-0472">Membrane</keyword>
<gene>
    <name evidence="2" type="ORF">BCR42DRAFT_430154</name>
</gene>
<evidence type="ECO:0000313" key="3">
    <source>
        <dbReference type="Proteomes" id="UP000193560"/>
    </source>
</evidence>
<feature type="transmembrane region" description="Helical" evidence="1">
    <location>
        <begin position="25"/>
        <end position="46"/>
    </location>
</feature>
<dbReference type="AlphaFoldDB" id="A0A1X2HKC0"/>
<dbReference type="EMBL" id="MCGE01000060">
    <property type="protein sequence ID" value="ORY99653.1"/>
    <property type="molecule type" value="Genomic_DNA"/>
</dbReference>
<evidence type="ECO:0000313" key="2">
    <source>
        <dbReference type="EMBL" id="ORY99653.1"/>
    </source>
</evidence>
<organism evidence="2 3">
    <name type="scientific">Absidia repens</name>
    <dbReference type="NCBI Taxonomy" id="90262"/>
    <lineage>
        <taxon>Eukaryota</taxon>
        <taxon>Fungi</taxon>
        <taxon>Fungi incertae sedis</taxon>
        <taxon>Mucoromycota</taxon>
        <taxon>Mucoromycotina</taxon>
        <taxon>Mucoromycetes</taxon>
        <taxon>Mucorales</taxon>
        <taxon>Cunninghamellaceae</taxon>
        <taxon>Absidia</taxon>
    </lineage>
</organism>
<keyword evidence="3" id="KW-1185">Reference proteome</keyword>